<dbReference type="Pfam" id="PF00046">
    <property type="entry name" value="Homeodomain"/>
    <property type="match status" value="1"/>
</dbReference>
<dbReference type="SUPFAM" id="SSF46689">
    <property type="entry name" value="Homeodomain-like"/>
    <property type="match status" value="1"/>
</dbReference>
<keyword evidence="1 4" id="KW-0238">DNA-binding</keyword>
<feature type="domain" description="Homeobox" evidence="7">
    <location>
        <begin position="139"/>
        <end position="195"/>
    </location>
</feature>
<evidence type="ECO:0000256" key="6">
    <source>
        <dbReference type="SAM" id="MobiDB-lite"/>
    </source>
</evidence>
<dbReference type="GO" id="GO:0048741">
    <property type="term" value="P:skeletal muscle fiber development"/>
    <property type="evidence" value="ECO:0007669"/>
    <property type="project" value="TreeGrafter"/>
</dbReference>
<dbReference type="OrthoDB" id="3501850at2759"/>
<name>A0A3M0K0U3_HIRRU</name>
<dbReference type="GO" id="GO:0005667">
    <property type="term" value="C:transcription regulator complex"/>
    <property type="evidence" value="ECO:0007669"/>
    <property type="project" value="TreeGrafter"/>
</dbReference>
<feature type="region of interest" description="Disordered" evidence="6">
    <location>
        <begin position="206"/>
        <end position="235"/>
    </location>
</feature>
<evidence type="ECO:0000256" key="5">
    <source>
        <dbReference type="RuleBase" id="RU000682"/>
    </source>
</evidence>
<evidence type="ECO:0000256" key="3">
    <source>
        <dbReference type="ARBA" id="ARBA00023242"/>
    </source>
</evidence>
<keyword evidence="2 4" id="KW-0371">Homeobox</keyword>
<dbReference type="GO" id="GO:0000978">
    <property type="term" value="F:RNA polymerase II cis-regulatory region sequence-specific DNA binding"/>
    <property type="evidence" value="ECO:0007669"/>
    <property type="project" value="TreeGrafter"/>
</dbReference>
<dbReference type="Gene3D" id="1.10.10.60">
    <property type="entry name" value="Homeodomain-like"/>
    <property type="match status" value="1"/>
</dbReference>
<evidence type="ECO:0000313" key="9">
    <source>
        <dbReference type="Proteomes" id="UP000269221"/>
    </source>
</evidence>
<evidence type="ECO:0000313" key="8">
    <source>
        <dbReference type="EMBL" id="RMC05991.1"/>
    </source>
</evidence>
<evidence type="ECO:0000256" key="2">
    <source>
        <dbReference type="ARBA" id="ARBA00023155"/>
    </source>
</evidence>
<dbReference type="EMBL" id="QRBI01000121">
    <property type="protein sequence ID" value="RMC05991.1"/>
    <property type="molecule type" value="Genomic_DNA"/>
</dbReference>
<dbReference type="SMART" id="SM00389">
    <property type="entry name" value="HOX"/>
    <property type="match status" value="1"/>
</dbReference>
<feature type="DNA-binding region" description="Homeobox" evidence="4">
    <location>
        <begin position="141"/>
        <end position="196"/>
    </location>
</feature>
<dbReference type="PANTHER" id="PTHR10390:SF34">
    <property type="entry name" value="ANOMALOUS HOMEOBOX PROTEIN"/>
    <property type="match status" value="1"/>
</dbReference>
<dbReference type="InterPro" id="IPR009057">
    <property type="entry name" value="Homeodomain-like_sf"/>
</dbReference>
<sequence>MMKQFMAMLKRNENKRHPPTRLLNLAERLCQELQSSSPSLEKLVEAVMGCKNKRYFLANIHVVRACVSVHIHKGQHDAACRLLEYCKAEEKEELVQLWHEIHYRRVMKKHQTDFLTPLQKFRCRKRNPPPISLCPGGLKNRNYSEEVRQHLHRFAAEVTANPDKKQREELARDMNLQPTQVYNWFANYRRRQKSRLLHMEELNNSCPERPLASHTNEPQDKGSHTPQTADGSGVGISPEQVELTLVPCEPGWEQPAAPLYNPPGGTYLKMLESSCMQSPELYEAGTSMALFTTGSAEQPLPFGSEAVMEPGPCFGSPVLLPGEAVSRAAASSWQGSFALCSYESLPSVNYWLPMWRAPYSTGGESGSMWTPGAEGIRVPLSTVPQGGCAEASSERIFQQSDLQDESLIFRGEQLGTLESIPHSSSQTVFGKPQCPPVSAPCVEESQALGQGQVLEDPVVDSLTNDTFQAARLLYEFSASGQM</sequence>
<dbReference type="InterPro" id="IPR031701">
    <property type="entry name" value="SIX1_SD"/>
</dbReference>
<dbReference type="InterPro" id="IPR001356">
    <property type="entry name" value="HD"/>
</dbReference>
<proteinExistence type="predicted"/>
<dbReference type="InterPro" id="IPR017970">
    <property type="entry name" value="Homeobox_CS"/>
</dbReference>
<evidence type="ECO:0000256" key="1">
    <source>
        <dbReference type="ARBA" id="ARBA00023125"/>
    </source>
</evidence>
<dbReference type="PROSITE" id="PS50071">
    <property type="entry name" value="HOMEOBOX_2"/>
    <property type="match status" value="1"/>
</dbReference>
<protein>
    <recommendedName>
        <fullName evidence="7">Homeobox domain-containing protein</fullName>
    </recommendedName>
</protein>
<keyword evidence="3 4" id="KW-0539">Nucleus</keyword>
<dbReference type="Proteomes" id="UP000269221">
    <property type="component" value="Unassembled WGS sequence"/>
</dbReference>
<evidence type="ECO:0000259" key="7">
    <source>
        <dbReference type="PROSITE" id="PS50071"/>
    </source>
</evidence>
<keyword evidence="9" id="KW-1185">Reference proteome</keyword>
<dbReference type="STRING" id="333673.A0A3M0K0U3"/>
<dbReference type="PANTHER" id="PTHR10390">
    <property type="entry name" value="HOMEOBOX PROTEIN SIX"/>
    <property type="match status" value="1"/>
</dbReference>
<dbReference type="AlphaFoldDB" id="A0A3M0K0U3"/>
<dbReference type="CDD" id="cd00086">
    <property type="entry name" value="homeodomain"/>
    <property type="match status" value="1"/>
</dbReference>
<gene>
    <name evidence="8" type="ORF">DUI87_17536</name>
</gene>
<comment type="subcellular location">
    <subcellularLocation>
        <location evidence="4 5">Nucleus</location>
    </subcellularLocation>
</comment>
<dbReference type="PROSITE" id="PS00027">
    <property type="entry name" value="HOMEOBOX_1"/>
    <property type="match status" value="1"/>
</dbReference>
<evidence type="ECO:0000256" key="4">
    <source>
        <dbReference type="PROSITE-ProRule" id="PRU00108"/>
    </source>
</evidence>
<comment type="caution">
    <text evidence="8">The sequence shown here is derived from an EMBL/GenBank/DDBJ whole genome shotgun (WGS) entry which is preliminary data.</text>
</comment>
<dbReference type="GO" id="GO:0005634">
    <property type="term" value="C:nucleus"/>
    <property type="evidence" value="ECO:0007669"/>
    <property type="project" value="UniProtKB-SubCell"/>
</dbReference>
<reference evidence="8 9" key="1">
    <citation type="submission" date="2018-07" db="EMBL/GenBank/DDBJ databases">
        <title>A high quality draft genome assembly of the barn swallow (H. rustica rustica).</title>
        <authorList>
            <person name="Formenti G."/>
            <person name="Chiara M."/>
            <person name="Poveda L."/>
            <person name="Francoijs K.-J."/>
            <person name="Bonisoli-Alquati A."/>
            <person name="Canova L."/>
            <person name="Gianfranceschi L."/>
            <person name="Horner D.S."/>
            <person name="Saino N."/>
        </authorList>
    </citation>
    <scope>NUCLEOTIDE SEQUENCE [LARGE SCALE GENOMIC DNA]</scope>
    <source>
        <strain evidence="8">Chelidonia</strain>
        <tissue evidence="8">Blood</tissue>
    </source>
</reference>
<organism evidence="8 9">
    <name type="scientific">Hirundo rustica rustica</name>
    <dbReference type="NCBI Taxonomy" id="333673"/>
    <lineage>
        <taxon>Eukaryota</taxon>
        <taxon>Metazoa</taxon>
        <taxon>Chordata</taxon>
        <taxon>Craniata</taxon>
        <taxon>Vertebrata</taxon>
        <taxon>Euteleostomi</taxon>
        <taxon>Archelosauria</taxon>
        <taxon>Archosauria</taxon>
        <taxon>Dinosauria</taxon>
        <taxon>Saurischia</taxon>
        <taxon>Theropoda</taxon>
        <taxon>Coelurosauria</taxon>
        <taxon>Aves</taxon>
        <taxon>Neognathae</taxon>
        <taxon>Neoaves</taxon>
        <taxon>Telluraves</taxon>
        <taxon>Australaves</taxon>
        <taxon>Passeriformes</taxon>
        <taxon>Sylvioidea</taxon>
        <taxon>Hirundinidae</taxon>
        <taxon>Hirundo</taxon>
    </lineage>
</organism>
<dbReference type="GO" id="GO:0014857">
    <property type="term" value="P:regulation of skeletal muscle cell proliferation"/>
    <property type="evidence" value="ECO:0007669"/>
    <property type="project" value="TreeGrafter"/>
</dbReference>
<dbReference type="Pfam" id="PF16878">
    <property type="entry name" value="SIX1_SD"/>
    <property type="match status" value="1"/>
</dbReference>
<accession>A0A3M0K0U3</accession>
<dbReference type="GO" id="GO:0000981">
    <property type="term" value="F:DNA-binding transcription factor activity, RNA polymerase II-specific"/>
    <property type="evidence" value="ECO:0007669"/>
    <property type="project" value="InterPro"/>
</dbReference>